<name>A0A6A5ZZN0_9PLEO</name>
<sequence>MSTSARNAQRLLRSPSRDSSVSSRPETIVSTQINKHGHPTLPPNIFRLAHSLTLYQNIQSTKHKIQEQGWLDALAIAVEWHPLPPPAQIDTSMHTQWETSRRTHQDALDTLMQGVKEARIQDEIRREMLVDKPGRYPHTPEPEVRGRSRRLRDDRAVRHLDRKKQRSRSPDGSPHRREYRTRSPSQRSRSSFSSSDDFQPRSRRHRRSRRSPSIHAPSTSTAMSSRHATRSQAFQQPLSTLNLDFALRNNPLTWVRDYFRRLTGQAGEDREEEETIEVKVTLRVHRRSRTIGQGG</sequence>
<proteinExistence type="predicted"/>
<dbReference type="EMBL" id="ML977522">
    <property type="protein sequence ID" value="KAF2123781.1"/>
    <property type="molecule type" value="Genomic_DNA"/>
</dbReference>
<evidence type="ECO:0000313" key="3">
    <source>
        <dbReference type="Proteomes" id="UP000799771"/>
    </source>
</evidence>
<evidence type="ECO:0000313" key="2">
    <source>
        <dbReference type="EMBL" id="KAF2123781.1"/>
    </source>
</evidence>
<dbReference type="RefSeq" id="XP_033518175.1">
    <property type="nucleotide sequence ID" value="XM_033671928.1"/>
</dbReference>
<feature type="compositionally biased region" description="Polar residues" evidence="1">
    <location>
        <begin position="216"/>
        <end position="232"/>
    </location>
</feature>
<organism evidence="2 3">
    <name type="scientific">Dothidotthia symphoricarpi CBS 119687</name>
    <dbReference type="NCBI Taxonomy" id="1392245"/>
    <lineage>
        <taxon>Eukaryota</taxon>
        <taxon>Fungi</taxon>
        <taxon>Dikarya</taxon>
        <taxon>Ascomycota</taxon>
        <taxon>Pezizomycotina</taxon>
        <taxon>Dothideomycetes</taxon>
        <taxon>Pleosporomycetidae</taxon>
        <taxon>Pleosporales</taxon>
        <taxon>Dothidotthiaceae</taxon>
        <taxon>Dothidotthia</taxon>
    </lineage>
</organism>
<dbReference type="GeneID" id="54412360"/>
<reference evidence="2" key="1">
    <citation type="journal article" date="2020" name="Stud. Mycol.">
        <title>101 Dothideomycetes genomes: a test case for predicting lifestyles and emergence of pathogens.</title>
        <authorList>
            <person name="Haridas S."/>
            <person name="Albert R."/>
            <person name="Binder M."/>
            <person name="Bloem J."/>
            <person name="Labutti K."/>
            <person name="Salamov A."/>
            <person name="Andreopoulos B."/>
            <person name="Baker S."/>
            <person name="Barry K."/>
            <person name="Bills G."/>
            <person name="Bluhm B."/>
            <person name="Cannon C."/>
            <person name="Castanera R."/>
            <person name="Culley D."/>
            <person name="Daum C."/>
            <person name="Ezra D."/>
            <person name="Gonzalez J."/>
            <person name="Henrissat B."/>
            <person name="Kuo A."/>
            <person name="Liang C."/>
            <person name="Lipzen A."/>
            <person name="Lutzoni F."/>
            <person name="Magnuson J."/>
            <person name="Mondo S."/>
            <person name="Nolan M."/>
            <person name="Ohm R."/>
            <person name="Pangilinan J."/>
            <person name="Park H.-J."/>
            <person name="Ramirez L."/>
            <person name="Alfaro M."/>
            <person name="Sun H."/>
            <person name="Tritt A."/>
            <person name="Yoshinaga Y."/>
            <person name="Zwiers L.-H."/>
            <person name="Turgeon B."/>
            <person name="Goodwin S."/>
            <person name="Spatafora J."/>
            <person name="Crous P."/>
            <person name="Grigoriev I."/>
        </authorList>
    </citation>
    <scope>NUCLEOTIDE SEQUENCE</scope>
    <source>
        <strain evidence="2">CBS 119687</strain>
    </source>
</reference>
<gene>
    <name evidence="2" type="ORF">P153DRAFT_401676</name>
</gene>
<feature type="compositionally biased region" description="Low complexity" evidence="1">
    <location>
        <begin position="182"/>
        <end position="197"/>
    </location>
</feature>
<protein>
    <submittedName>
        <fullName evidence="2">Uncharacterized protein</fullName>
    </submittedName>
</protein>
<feature type="region of interest" description="Disordered" evidence="1">
    <location>
        <begin position="1"/>
        <end position="26"/>
    </location>
</feature>
<feature type="compositionally biased region" description="Basic and acidic residues" evidence="1">
    <location>
        <begin position="126"/>
        <end position="159"/>
    </location>
</feature>
<evidence type="ECO:0000256" key="1">
    <source>
        <dbReference type="SAM" id="MobiDB-lite"/>
    </source>
</evidence>
<feature type="region of interest" description="Disordered" evidence="1">
    <location>
        <begin position="126"/>
        <end position="232"/>
    </location>
</feature>
<keyword evidence="3" id="KW-1185">Reference proteome</keyword>
<feature type="compositionally biased region" description="Basic residues" evidence="1">
    <location>
        <begin position="201"/>
        <end position="212"/>
    </location>
</feature>
<dbReference type="AlphaFoldDB" id="A0A6A5ZZN0"/>
<feature type="compositionally biased region" description="Low complexity" evidence="1">
    <location>
        <begin position="10"/>
        <end position="25"/>
    </location>
</feature>
<accession>A0A6A5ZZN0</accession>
<dbReference type="Proteomes" id="UP000799771">
    <property type="component" value="Unassembled WGS sequence"/>
</dbReference>